<organism evidence="2 3">
    <name type="scientific">Adhaeribacter rhizoryzae</name>
    <dbReference type="NCBI Taxonomy" id="2607907"/>
    <lineage>
        <taxon>Bacteria</taxon>
        <taxon>Pseudomonadati</taxon>
        <taxon>Bacteroidota</taxon>
        <taxon>Cytophagia</taxon>
        <taxon>Cytophagales</taxon>
        <taxon>Hymenobacteraceae</taxon>
        <taxon>Adhaeribacter</taxon>
    </lineage>
</organism>
<evidence type="ECO:0000313" key="2">
    <source>
        <dbReference type="EMBL" id="KAA5546642.1"/>
    </source>
</evidence>
<gene>
    <name evidence="2" type="ORF">F0145_09850</name>
</gene>
<comment type="caution">
    <text evidence="2">The sequence shown here is derived from an EMBL/GenBank/DDBJ whole genome shotgun (WGS) entry which is preliminary data.</text>
</comment>
<keyword evidence="3" id="KW-1185">Reference proteome</keyword>
<dbReference type="SUPFAM" id="SSF47336">
    <property type="entry name" value="ACP-like"/>
    <property type="match status" value="1"/>
</dbReference>
<dbReference type="Proteomes" id="UP000323426">
    <property type="component" value="Unassembled WGS sequence"/>
</dbReference>
<name>A0A5M6DK39_9BACT</name>
<reference evidence="2 3" key="1">
    <citation type="submission" date="2019-09" db="EMBL/GenBank/DDBJ databases">
        <title>Genome sequence and assembly of Adhaeribacter sp.</title>
        <authorList>
            <person name="Chhetri G."/>
        </authorList>
    </citation>
    <scope>NUCLEOTIDE SEQUENCE [LARGE SCALE GENOMIC DNA]</scope>
    <source>
        <strain evidence="2 3">DK36</strain>
    </source>
</reference>
<proteinExistence type="predicted"/>
<dbReference type="Gene3D" id="1.10.1200.10">
    <property type="entry name" value="ACP-like"/>
    <property type="match status" value="1"/>
</dbReference>
<evidence type="ECO:0000313" key="3">
    <source>
        <dbReference type="Proteomes" id="UP000323426"/>
    </source>
</evidence>
<dbReference type="InterPro" id="IPR009081">
    <property type="entry name" value="PP-bd_ACP"/>
</dbReference>
<accession>A0A5M6DK39</accession>
<dbReference type="InterPro" id="IPR036736">
    <property type="entry name" value="ACP-like_sf"/>
</dbReference>
<dbReference type="Pfam" id="PF00550">
    <property type="entry name" value="PP-binding"/>
    <property type="match status" value="1"/>
</dbReference>
<dbReference type="AlphaFoldDB" id="A0A5M6DK39"/>
<evidence type="ECO:0000259" key="1">
    <source>
        <dbReference type="Pfam" id="PF00550"/>
    </source>
</evidence>
<dbReference type="RefSeq" id="WP_150088246.1">
    <property type="nucleotide sequence ID" value="NZ_VWSF01000006.1"/>
</dbReference>
<protein>
    <submittedName>
        <fullName evidence="2">Acyl carrier protein</fullName>
    </submittedName>
</protein>
<feature type="domain" description="Carrier" evidence="1">
    <location>
        <begin position="22"/>
        <end position="62"/>
    </location>
</feature>
<sequence length="87" mass="9820">MHPNNYSSIYQEVAQLIYAQKGIRVSRLLTKSFDQLGLDLVDLIDIILAVEKKYKITIPDEVPLNSVNDFVYFILGKSVPNPVVAQV</sequence>
<dbReference type="EMBL" id="VWSF01000006">
    <property type="protein sequence ID" value="KAA5546642.1"/>
    <property type="molecule type" value="Genomic_DNA"/>
</dbReference>